<dbReference type="EMBL" id="GEDV01012583">
    <property type="protein sequence ID" value="JAP75974.1"/>
    <property type="molecule type" value="Transcribed_RNA"/>
</dbReference>
<sequence>MLLWYKCTFHGQKQNVSMFQLFLMLSGASAFWGSTECKASTQCQLCARFESTLASTLARRTIYGRPVSRTAFSICDPGDAQVTMFLEPQSEKYLQYSRVHL</sequence>
<protein>
    <recommendedName>
        <fullName evidence="3">Secreted protein</fullName>
    </recommendedName>
</protein>
<keyword evidence="1" id="KW-0732">Signal</keyword>
<feature type="signal peptide" evidence="1">
    <location>
        <begin position="1"/>
        <end position="30"/>
    </location>
</feature>
<dbReference type="AlphaFoldDB" id="A0A131Y9H2"/>
<accession>A0A131Y9H2</accession>
<proteinExistence type="predicted"/>
<name>A0A131Y9H2_RHIAP</name>
<organism evidence="2">
    <name type="scientific">Rhipicephalus appendiculatus</name>
    <name type="common">Brown ear tick</name>
    <dbReference type="NCBI Taxonomy" id="34631"/>
    <lineage>
        <taxon>Eukaryota</taxon>
        <taxon>Metazoa</taxon>
        <taxon>Ecdysozoa</taxon>
        <taxon>Arthropoda</taxon>
        <taxon>Chelicerata</taxon>
        <taxon>Arachnida</taxon>
        <taxon>Acari</taxon>
        <taxon>Parasitiformes</taxon>
        <taxon>Ixodida</taxon>
        <taxon>Ixodoidea</taxon>
        <taxon>Ixodidae</taxon>
        <taxon>Rhipicephalinae</taxon>
        <taxon>Rhipicephalus</taxon>
        <taxon>Rhipicephalus</taxon>
    </lineage>
</organism>
<evidence type="ECO:0000313" key="2">
    <source>
        <dbReference type="EMBL" id="JAP75974.1"/>
    </source>
</evidence>
<reference evidence="2" key="1">
    <citation type="journal article" date="2016" name="Ticks Tick Borne Dis.">
        <title>De novo assembly and annotation of the salivary gland transcriptome of Rhipicephalus appendiculatus male and female ticks during blood feeding.</title>
        <authorList>
            <person name="de Castro M.H."/>
            <person name="de Klerk D."/>
            <person name="Pienaar R."/>
            <person name="Latif A.A."/>
            <person name="Rees D.J."/>
            <person name="Mans B.J."/>
        </authorList>
    </citation>
    <scope>NUCLEOTIDE SEQUENCE</scope>
    <source>
        <tissue evidence="2">Salivary glands</tissue>
    </source>
</reference>
<feature type="chain" id="PRO_5007284376" description="Secreted protein" evidence="1">
    <location>
        <begin position="31"/>
        <end position="101"/>
    </location>
</feature>
<evidence type="ECO:0000256" key="1">
    <source>
        <dbReference type="SAM" id="SignalP"/>
    </source>
</evidence>
<evidence type="ECO:0008006" key="3">
    <source>
        <dbReference type="Google" id="ProtNLM"/>
    </source>
</evidence>